<comment type="caution">
    <text evidence="1">The sequence shown here is derived from an EMBL/GenBank/DDBJ whole genome shotgun (WGS) entry which is preliminary data.</text>
</comment>
<reference evidence="2" key="1">
    <citation type="submission" date="2022-10" db="EMBL/GenBank/DDBJ databases">
        <title>Genome assembly of Pristionchus species.</title>
        <authorList>
            <person name="Yoshida K."/>
            <person name="Sommer R.J."/>
        </authorList>
    </citation>
    <scope>NUCLEOTIDE SEQUENCE [LARGE SCALE GENOMIC DNA]</scope>
    <source>
        <strain evidence="2">RS5460</strain>
    </source>
</reference>
<gene>
    <name evidence="1" type="ORF">PMAYCL1PPCAC_21775</name>
</gene>
<dbReference type="PANTHER" id="PTHR37433:SF19">
    <property type="entry name" value="ACTIVIN_RECP DOMAIN-CONTAINING PROTEIN"/>
    <property type="match status" value="1"/>
</dbReference>
<evidence type="ECO:0000313" key="1">
    <source>
        <dbReference type="EMBL" id="GMR51580.1"/>
    </source>
</evidence>
<dbReference type="AlphaFoldDB" id="A0AAN5CWG4"/>
<feature type="non-terminal residue" evidence="1">
    <location>
        <position position="1"/>
    </location>
</feature>
<keyword evidence="2" id="KW-1185">Reference proteome</keyword>
<proteinExistence type="predicted"/>
<dbReference type="PANTHER" id="PTHR37433">
    <property type="entry name" value="PROTEIN CBG25136-RELATED"/>
    <property type="match status" value="1"/>
</dbReference>
<protein>
    <submittedName>
        <fullName evidence="1">Uncharacterized protein</fullName>
    </submittedName>
</protein>
<dbReference type="EMBL" id="BTRK01000005">
    <property type="protein sequence ID" value="GMR51580.1"/>
    <property type="molecule type" value="Genomic_DNA"/>
</dbReference>
<evidence type="ECO:0000313" key="2">
    <source>
        <dbReference type="Proteomes" id="UP001328107"/>
    </source>
</evidence>
<sequence length="118" mass="13412">LFRHSGKCTGDACAITFSFKKRSFKKRIQGCITNVEVDEGCFGDGHPKAICVCKTDMCNSRDINVTILTPVRNATCRDPELESYCDSPTCLFTTDPTLDKCRTYDEPTRFHEYIAFFF</sequence>
<name>A0AAN5CWG4_9BILA</name>
<accession>A0AAN5CWG4</accession>
<organism evidence="1 2">
    <name type="scientific">Pristionchus mayeri</name>
    <dbReference type="NCBI Taxonomy" id="1317129"/>
    <lineage>
        <taxon>Eukaryota</taxon>
        <taxon>Metazoa</taxon>
        <taxon>Ecdysozoa</taxon>
        <taxon>Nematoda</taxon>
        <taxon>Chromadorea</taxon>
        <taxon>Rhabditida</taxon>
        <taxon>Rhabditina</taxon>
        <taxon>Diplogasteromorpha</taxon>
        <taxon>Diplogasteroidea</taxon>
        <taxon>Neodiplogasteridae</taxon>
        <taxon>Pristionchus</taxon>
    </lineage>
</organism>
<dbReference type="Proteomes" id="UP001328107">
    <property type="component" value="Unassembled WGS sequence"/>
</dbReference>